<evidence type="ECO:0000256" key="1">
    <source>
        <dbReference type="SAM" id="SignalP"/>
    </source>
</evidence>
<organism evidence="2 3">
    <name type="scientific">Halobacteriovorax marinus</name>
    <dbReference type="NCBI Taxonomy" id="97084"/>
    <lineage>
        <taxon>Bacteria</taxon>
        <taxon>Pseudomonadati</taxon>
        <taxon>Bdellovibrionota</taxon>
        <taxon>Bacteriovoracia</taxon>
        <taxon>Bacteriovoracales</taxon>
        <taxon>Halobacteriovoraceae</taxon>
        <taxon>Halobacteriovorax</taxon>
    </lineage>
</organism>
<accession>A0A1Y5F6W4</accession>
<evidence type="ECO:0000313" key="2">
    <source>
        <dbReference type="EMBL" id="OUR96534.1"/>
    </source>
</evidence>
<proteinExistence type="predicted"/>
<keyword evidence="1" id="KW-0732">Signal</keyword>
<dbReference type="Proteomes" id="UP000196531">
    <property type="component" value="Unassembled WGS sequence"/>
</dbReference>
<evidence type="ECO:0008006" key="4">
    <source>
        <dbReference type="Google" id="ProtNLM"/>
    </source>
</evidence>
<sequence length="255" mass="28624">MKNIILLLALLLITFSSANAQEVSTVPPTDKDLEGDLKFLKSGKSTEEKSFDEDLRIKKYDLEKGLSLDSFSTADDGSRISILYHINSNPMKLAGISGFEFEYAKKFDHAWWEFYFAQTTATFSNIADDNGQFLTSTSTEVDEQNLTTSTLGTGLSYRTSLIQTLFASDNLFETVAAYVNYNKTSTDLGDSYSGFGMKADFGLHYRTSESFHWGGKFSYNLAQVKRAEITENETSSAKSLLLQWTTFAIDLSYYF</sequence>
<gene>
    <name evidence="2" type="ORF">A9Q84_09295</name>
</gene>
<comment type="caution">
    <text evidence="2">The sequence shown here is derived from an EMBL/GenBank/DDBJ whole genome shotgun (WGS) entry which is preliminary data.</text>
</comment>
<protein>
    <recommendedName>
        <fullName evidence="4">Outer membrane beta-barrel domain-containing protein</fullName>
    </recommendedName>
</protein>
<name>A0A1Y5F6W4_9BACT</name>
<dbReference type="AlphaFoldDB" id="A0A1Y5F6W4"/>
<reference evidence="3" key="1">
    <citation type="journal article" date="2017" name="Proc. Natl. Acad. Sci. U.S.A.">
        <title>Simulation of Deepwater Horizon oil plume reveals substrate specialization within a complex community of hydrocarbon-degraders.</title>
        <authorList>
            <person name="Hu P."/>
            <person name="Dubinsky E.A."/>
            <person name="Probst A.J."/>
            <person name="Wang J."/>
            <person name="Sieber C.M.K."/>
            <person name="Tom L.M."/>
            <person name="Gardinali P."/>
            <person name="Banfield J.F."/>
            <person name="Atlas R.M."/>
            <person name="Andersen G.L."/>
        </authorList>
    </citation>
    <scope>NUCLEOTIDE SEQUENCE [LARGE SCALE GENOMIC DNA]</scope>
</reference>
<feature type="signal peptide" evidence="1">
    <location>
        <begin position="1"/>
        <end position="20"/>
    </location>
</feature>
<evidence type="ECO:0000313" key="3">
    <source>
        <dbReference type="Proteomes" id="UP000196531"/>
    </source>
</evidence>
<feature type="chain" id="PRO_5013368575" description="Outer membrane beta-barrel domain-containing protein" evidence="1">
    <location>
        <begin position="21"/>
        <end position="255"/>
    </location>
</feature>
<dbReference type="EMBL" id="MAAO01000006">
    <property type="protein sequence ID" value="OUR96534.1"/>
    <property type="molecule type" value="Genomic_DNA"/>
</dbReference>